<dbReference type="EMBL" id="JAPDRP010000010">
    <property type="protein sequence ID" value="KAJ9643895.1"/>
    <property type="molecule type" value="Genomic_DNA"/>
</dbReference>
<organism evidence="1 2">
    <name type="scientific">Coniosporium tulheliwenetii</name>
    <dbReference type="NCBI Taxonomy" id="3383036"/>
    <lineage>
        <taxon>Eukaryota</taxon>
        <taxon>Fungi</taxon>
        <taxon>Dikarya</taxon>
        <taxon>Ascomycota</taxon>
        <taxon>Pezizomycotina</taxon>
        <taxon>Dothideomycetes</taxon>
        <taxon>Dothideomycetes incertae sedis</taxon>
        <taxon>Coniosporium</taxon>
    </lineage>
</organism>
<evidence type="ECO:0000313" key="2">
    <source>
        <dbReference type="Proteomes" id="UP001172680"/>
    </source>
</evidence>
<name>A0ACC2Z8T9_9PEZI</name>
<keyword evidence="2" id="KW-1185">Reference proteome</keyword>
<evidence type="ECO:0000313" key="1">
    <source>
        <dbReference type="EMBL" id="KAJ9643895.1"/>
    </source>
</evidence>
<reference evidence="1" key="1">
    <citation type="submission" date="2022-10" db="EMBL/GenBank/DDBJ databases">
        <title>Culturing micro-colonial fungi from biological soil crusts in the Mojave desert and describing Neophaeococcomyces mojavensis, and introducing the new genera and species Taxawa tesnikishii.</title>
        <authorList>
            <person name="Kurbessoian T."/>
            <person name="Stajich J.E."/>
        </authorList>
    </citation>
    <scope>NUCLEOTIDE SEQUENCE</scope>
    <source>
        <strain evidence="1">JES_115</strain>
    </source>
</reference>
<gene>
    <name evidence="1" type="ORF">H2199_003761</name>
</gene>
<protein>
    <submittedName>
        <fullName evidence="1">Uncharacterized protein</fullName>
    </submittedName>
</protein>
<sequence length="778" mass="86208">MSANLVCSPPLGQTTIIPADAESVVITACIETEAASEKSWEVALWCNHANSDRWKSFEMKETDEHADTLVVQQKTQSGLRRHWFSVSLTPRPKPTKAVSFTLKFRAAGDEAWQWANEQLSLGDGQLIFEPETISDQELSFYINGMSSELSVKKEASETSDTLLWSLEAPVEAASGETSGCSNHKLGTVTNFSRWFALVRLWSPWLAPRHGKDVYSPDKDAILSAFLRQDGLHVAALAVSGVDDVLTTFTHDNQGNVIIKVSNDSEREGTARVIVAVAKSFGVANASVMYHARKIITRYEQDSGELKAELEAMEKKDLKGQWLEDWYDGLSYCTWNGLGQNLTEDKIHAALASLEKNNINITNLIIDDNWQSLDHEGGGQFQRGWLEFEANKNGFPNGLKSAVTKIREDHKNIVHVAVWHALMGYWGGISSDGQIAKEYKTTTVRNKPGVTARSMLVVDAPDINRMYLDFYRFLERCGISSVKTDAQFALDELASAVDRRRLTRPFQDAWTLNSLRVFYGHAISCMSQLPQILFHSQIPTNKPRLLHDIDLINEMTAQTPRGNTVILRPHVVGKTINAYVGYDEAALLKVGTYVGMQKTGTGILGVFNTTQHPLKDLIRLEEFPGTEVGVYVVRSHSTGQVSAPMSRQRKDKPGLVSVEVGVQGWEILSAFALRSFQLKRSSPAKGSASITVANLGLLGKMTGAAAALGTFGLYVSDLENRSLEDDFMALLFGRPIELHCVRISSACKNVLEIDVARAWKESEQRAGWSNEVAIEVLIR</sequence>
<dbReference type="Proteomes" id="UP001172680">
    <property type="component" value="Unassembled WGS sequence"/>
</dbReference>
<accession>A0ACC2Z8T9</accession>
<comment type="caution">
    <text evidence="1">The sequence shown here is derived from an EMBL/GenBank/DDBJ whole genome shotgun (WGS) entry which is preliminary data.</text>
</comment>
<proteinExistence type="predicted"/>